<feature type="transmembrane region" description="Helical" evidence="1">
    <location>
        <begin position="45"/>
        <end position="63"/>
    </location>
</feature>
<dbReference type="STRING" id="28442.SAMN05443574_10349"/>
<protein>
    <submittedName>
        <fullName evidence="2">Uncharacterized protein</fullName>
    </submittedName>
</protein>
<accession>A0A1H2T4G4</accession>
<reference evidence="2 3" key="1">
    <citation type="submission" date="2016-10" db="EMBL/GenBank/DDBJ databases">
        <authorList>
            <person name="de Groot N.N."/>
        </authorList>
    </citation>
    <scope>NUCLEOTIDE SEQUENCE [LARGE SCALE GENOMIC DNA]</scope>
    <source>
        <strain evidence="2 3">DSM 3756</strain>
    </source>
</reference>
<feature type="transmembrane region" description="Helical" evidence="1">
    <location>
        <begin position="75"/>
        <end position="93"/>
    </location>
</feature>
<name>A0A1H2T4G4_HALVA</name>
<proteinExistence type="predicted"/>
<dbReference type="AlphaFoldDB" id="A0A1H2T4G4"/>
<evidence type="ECO:0000256" key="1">
    <source>
        <dbReference type="SAM" id="Phobius"/>
    </source>
</evidence>
<evidence type="ECO:0000313" key="2">
    <source>
        <dbReference type="EMBL" id="SDW38687.1"/>
    </source>
</evidence>
<evidence type="ECO:0000313" key="3">
    <source>
        <dbReference type="Proteomes" id="UP000182573"/>
    </source>
</evidence>
<keyword evidence="1" id="KW-1133">Transmembrane helix</keyword>
<keyword evidence="1" id="KW-0472">Membrane</keyword>
<dbReference type="EMBL" id="FNOF01000003">
    <property type="protein sequence ID" value="SDW38687.1"/>
    <property type="molecule type" value="Genomic_DNA"/>
</dbReference>
<keyword evidence="1" id="KW-0812">Transmembrane</keyword>
<dbReference type="InterPro" id="IPR043941">
    <property type="entry name" value="EMC6-arch"/>
</dbReference>
<dbReference type="Pfam" id="PF19094">
    <property type="entry name" value="EMC6_arch"/>
    <property type="match status" value="1"/>
</dbReference>
<gene>
    <name evidence="2" type="ORF">SAMN05443574_10349</name>
</gene>
<organism evidence="2 3">
    <name type="scientific">Haloarcula vallismortis</name>
    <name type="common">Halobacterium vallismortis</name>
    <dbReference type="NCBI Taxonomy" id="28442"/>
    <lineage>
        <taxon>Archaea</taxon>
        <taxon>Methanobacteriati</taxon>
        <taxon>Methanobacteriota</taxon>
        <taxon>Stenosarchaea group</taxon>
        <taxon>Halobacteria</taxon>
        <taxon>Halobacteriales</taxon>
        <taxon>Haloarculaceae</taxon>
        <taxon>Haloarcula</taxon>
    </lineage>
</organism>
<sequence length="98" mass="10071">MATETADGMSSHMRGLTVTTLTAVAGIAAAFGSNALAAAPNDPQGVLVLAVAIAAQFPILRVVGIDTDDLSPKDVLYVGFMTFSLWFVSWGILLTTGA</sequence>
<dbReference type="Proteomes" id="UP000182573">
    <property type="component" value="Unassembled WGS sequence"/>
</dbReference>
<dbReference type="RefSeq" id="WP_049919540.1">
    <property type="nucleotide sequence ID" value="NZ_FNOF01000003.1"/>
</dbReference>